<keyword evidence="4" id="KW-1185">Reference proteome</keyword>
<evidence type="ECO:0000256" key="1">
    <source>
        <dbReference type="SAM" id="SignalP"/>
    </source>
</evidence>
<dbReference type="Gene3D" id="3.40.1000.10">
    <property type="entry name" value="Mog1/PsbP, alpha/beta/alpha sandwich"/>
    <property type="match status" value="1"/>
</dbReference>
<dbReference type="Proteomes" id="UP000177894">
    <property type="component" value="Chromosome"/>
</dbReference>
<evidence type="ECO:0000313" key="4">
    <source>
        <dbReference type="Proteomes" id="UP000177894"/>
    </source>
</evidence>
<organism evidence="3 5">
    <name type="scientific">Clostridium formicaceticum</name>
    <dbReference type="NCBI Taxonomy" id="1497"/>
    <lineage>
        <taxon>Bacteria</taxon>
        <taxon>Bacillati</taxon>
        <taxon>Bacillota</taxon>
        <taxon>Clostridia</taxon>
        <taxon>Eubacteriales</taxon>
        <taxon>Clostridiaceae</taxon>
        <taxon>Clostridium</taxon>
    </lineage>
</organism>
<name>A0AAC9WHN3_9CLOT</name>
<dbReference type="AlphaFoldDB" id="A0AAC9WHN3"/>
<keyword evidence="1" id="KW-0732">Signal</keyword>
<evidence type="ECO:0000313" key="2">
    <source>
        <dbReference type="EMBL" id="AOY74888.1"/>
    </source>
</evidence>
<proteinExistence type="predicted"/>
<gene>
    <name evidence="2" type="ORF">BJL90_02295</name>
    <name evidence="3" type="ORF">CLFO_36990</name>
</gene>
<protein>
    <submittedName>
        <fullName evidence="3">Uncharacterized protein</fullName>
    </submittedName>
</protein>
<evidence type="ECO:0000313" key="3">
    <source>
        <dbReference type="EMBL" id="ARE89292.1"/>
    </source>
</evidence>
<dbReference type="Proteomes" id="UP000192478">
    <property type="component" value="Chromosome"/>
</dbReference>
<sequence length="649" mass="76582">MGMELKSLKHKKSTVILMLCLSIFISSISSFAYALEDDGVIDLYEVFSNMKDRMKTEVGSRIFKWSMHLPDDAIVYKSDRVNYFNMYTDSYKSQVSLEVTKNEQKYSLEDILYSKQMNANDFNYYWYFSQKEFTFNIQQDEHGEKYIRIVKMDPFYDYYLVDDAAEEFSSYIENRIYIKNDYIYNLEIHMEGKYYRENPEMFSKLASSFILNYDETNPYIKELSDSVSEPRLYENTSYGWEITVNPYWKEEGISNARVQQFTAVYSHEEIYGSEEAQEYETTPESYQPFREGISVSLVSSALPHETIEDWGQQEIDQLQQNYNEKVYEILLTEKVTLGDVEGYRVKVKYNTVSNNPYVVDTLYVIGNGYKYRIVATISDKKYKEPNTNEAFETMLKSFRLTNQRSQYLDKILDPTDLIDWNAAKEIKTKKYNFKATLTRKWHTYDNFYSGGYGYYSYYDYYDKYYYAPMGNQESVSAYQTGNNMNLIMMAGFDTRNLEDSIKEYVKNLLERDEVRIGLATVDIASTTVGGIEIYRIITEYDLAAINQFAKDDETKSYDYSQLTNQYIYMMKIGNDLYTQTVSIPLANTTDYTKSEMEKVWKNTQIAGINYSQQIKNWNRHDHSEFQDQSNPTQVDYNKMEALLMQDLSL</sequence>
<feature type="signal peptide" evidence="1">
    <location>
        <begin position="1"/>
        <end position="34"/>
    </location>
</feature>
<reference evidence="2 4" key="1">
    <citation type="submission" date="2016-10" db="EMBL/GenBank/DDBJ databases">
        <title>Complete Genome Sequence of Acetogen Clostridium formicoaceticum ATCC 27076.</title>
        <authorList>
            <person name="Bao T."/>
            <person name="Cheng C."/>
            <person name="Zhao J."/>
            <person name="Yang S.-T."/>
            <person name="Wang J."/>
            <person name="Wang M."/>
        </authorList>
    </citation>
    <scope>NUCLEOTIDE SEQUENCE [LARGE SCALE GENOMIC DNA]</scope>
    <source>
        <strain evidence="2 4">ATCC 27076</strain>
    </source>
</reference>
<dbReference type="EMBL" id="CP020559">
    <property type="protein sequence ID" value="ARE89292.1"/>
    <property type="molecule type" value="Genomic_DNA"/>
</dbReference>
<feature type="chain" id="PRO_5042079103" evidence="1">
    <location>
        <begin position="35"/>
        <end position="649"/>
    </location>
</feature>
<accession>A0AAC9WHN3</accession>
<reference evidence="3 5" key="2">
    <citation type="submission" date="2017-03" db="EMBL/GenBank/DDBJ databases">
        <title>Complete sequence of Clostridium formicaceticum DSM 92.</title>
        <authorList>
            <person name="Poehlein A."/>
            <person name="Karl M."/>
            <person name="Bengelsdorf F.R."/>
            <person name="Duerre P."/>
            <person name="Daniel R."/>
        </authorList>
    </citation>
    <scope>NUCLEOTIDE SEQUENCE [LARGE SCALE GENOMIC DNA]</scope>
    <source>
        <strain evidence="3 5">DSM 92</strain>
    </source>
</reference>
<dbReference type="KEGG" id="cfm:BJL90_02295"/>
<dbReference type="EMBL" id="CP017603">
    <property type="protein sequence ID" value="AOY74888.1"/>
    <property type="molecule type" value="Genomic_DNA"/>
</dbReference>
<evidence type="ECO:0000313" key="5">
    <source>
        <dbReference type="Proteomes" id="UP000192478"/>
    </source>
</evidence>